<accession>A0A9D4FI70</accession>
<evidence type="ECO:0000256" key="1">
    <source>
        <dbReference type="SAM" id="Phobius"/>
    </source>
</evidence>
<organism evidence="2 3">
    <name type="scientific">Dreissena polymorpha</name>
    <name type="common">Zebra mussel</name>
    <name type="synonym">Mytilus polymorpha</name>
    <dbReference type="NCBI Taxonomy" id="45954"/>
    <lineage>
        <taxon>Eukaryota</taxon>
        <taxon>Metazoa</taxon>
        <taxon>Spiralia</taxon>
        <taxon>Lophotrochozoa</taxon>
        <taxon>Mollusca</taxon>
        <taxon>Bivalvia</taxon>
        <taxon>Autobranchia</taxon>
        <taxon>Heteroconchia</taxon>
        <taxon>Euheterodonta</taxon>
        <taxon>Imparidentia</taxon>
        <taxon>Neoheterodontei</taxon>
        <taxon>Myida</taxon>
        <taxon>Dreissenoidea</taxon>
        <taxon>Dreissenidae</taxon>
        <taxon>Dreissena</taxon>
    </lineage>
</organism>
<keyword evidence="1" id="KW-1133">Transmembrane helix</keyword>
<name>A0A9D4FI70_DREPO</name>
<keyword evidence="3" id="KW-1185">Reference proteome</keyword>
<evidence type="ECO:0000313" key="3">
    <source>
        <dbReference type="Proteomes" id="UP000828390"/>
    </source>
</evidence>
<dbReference type="EMBL" id="JAIWYP010000007">
    <property type="protein sequence ID" value="KAH3798119.1"/>
    <property type="molecule type" value="Genomic_DNA"/>
</dbReference>
<evidence type="ECO:0000313" key="2">
    <source>
        <dbReference type="EMBL" id="KAH3798119.1"/>
    </source>
</evidence>
<keyword evidence="1" id="KW-0812">Transmembrane</keyword>
<dbReference type="Proteomes" id="UP000828390">
    <property type="component" value="Unassembled WGS sequence"/>
</dbReference>
<sequence length="156" mass="17743">MMQWISRNETAGMLNKTFSEKAKNADENDIYTENYSFSVKLVYVLQDIMSVIPCFLSIRALQKAKKFPESAKFLVTALLCFESSYILIASIRTFILGTFVNTNLHTLPCVHGRLAFLTVAIMAVERVFVFYKPYAYIRTCTRNLIRTVSVCLVNGA</sequence>
<proteinExistence type="predicted"/>
<keyword evidence="1" id="KW-0472">Membrane</keyword>
<reference evidence="2" key="2">
    <citation type="submission" date="2020-11" db="EMBL/GenBank/DDBJ databases">
        <authorList>
            <person name="McCartney M.A."/>
            <person name="Auch B."/>
            <person name="Kono T."/>
            <person name="Mallez S."/>
            <person name="Becker A."/>
            <person name="Gohl D.M."/>
            <person name="Silverstein K.A.T."/>
            <person name="Koren S."/>
            <person name="Bechman K.B."/>
            <person name="Herman A."/>
            <person name="Abrahante J.E."/>
            <person name="Garbe J."/>
        </authorList>
    </citation>
    <scope>NUCLEOTIDE SEQUENCE</scope>
    <source>
        <strain evidence="2">Duluth1</strain>
        <tissue evidence="2">Whole animal</tissue>
    </source>
</reference>
<dbReference type="AlphaFoldDB" id="A0A9D4FI70"/>
<protein>
    <submittedName>
        <fullName evidence="2">Uncharacterized protein</fullName>
    </submittedName>
</protein>
<reference evidence="2" key="1">
    <citation type="journal article" date="2019" name="bioRxiv">
        <title>The Genome of the Zebra Mussel, Dreissena polymorpha: A Resource for Invasive Species Research.</title>
        <authorList>
            <person name="McCartney M.A."/>
            <person name="Auch B."/>
            <person name="Kono T."/>
            <person name="Mallez S."/>
            <person name="Zhang Y."/>
            <person name="Obille A."/>
            <person name="Becker A."/>
            <person name="Abrahante J.E."/>
            <person name="Garbe J."/>
            <person name="Badalamenti J.P."/>
            <person name="Herman A."/>
            <person name="Mangelson H."/>
            <person name="Liachko I."/>
            <person name="Sullivan S."/>
            <person name="Sone E.D."/>
            <person name="Koren S."/>
            <person name="Silverstein K.A.T."/>
            <person name="Beckman K.B."/>
            <person name="Gohl D.M."/>
        </authorList>
    </citation>
    <scope>NUCLEOTIDE SEQUENCE</scope>
    <source>
        <strain evidence="2">Duluth1</strain>
        <tissue evidence="2">Whole animal</tissue>
    </source>
</reference>
<comment type="caution">
    <text evidence="2">The sequence shown here is derived from an EMBL/GenBank/DDBJ whole genome shotgun (WGS) entry which is preliminary data.</text>
</comment>
<feature type="transmembrane region" description="Helical" evidence="1">
    <location>
        <begin position="115"/>
        <end position="137"/>
    </location>
</feature>
<feature type="transmembrane region" description="Helical" evidence="1">
    <location>
        <begin position="73"/>
        <end position="95"/>
    </location>
</feature>
<gene>
    <name evidence="2" type="ORF">DPMN_151709</name>
</gene>